<sequence length="138" mass="15240">MILMLNGVESTLSDFCDDELRRAVYNSLFSWARASDSDELPGDSKQGWWGDTYADDPGDQFGSKLWLLSRAKVTQETLLKAQDYAAAALQWMIDDGIAKGVDVSAERGGADQLNLTVTIQKPSGADLIGMRFQDIWSE</sequence>
<reference evidence="1 2" key="1">
    <citation type="submission" date="2022-02" db="EMBL/GenBank/DDBJ databases">
        <title>Mesosutterella porci, a novel member of the family Sutterellaceae from pig feces.</title>
        <authorList>
            <person name="Wylensek D."/>
            <person name="Clavel T."/>
        </authorList>
    </citation>
    <scope>NUCLEOTIDE SEQUENCE [LARGE SCALE GENOMIC DNA]</scope>
    <source>
        <strain evidence="2">oilRF-744-wt-GAM-9</strain>
    </source>
</reference>
<keyword evidence="2" id="KW-1185">Reference proteome</keyword>
<dbReference type="RefSeq" id="WP_237979970.1">
    <property type="nucleotide sequence ID" value="NZ_JAKNCT010000012.1"/>
</dbReference>
<dbReference type="Pfam" id="PF07409">
    <property type="entry name" value="GP46"/>
    <property type="match status" value="1"/>
</dbReference>
<dbReference type="Proteomes" id="UP001297600">
    <property type="component" value="Unassembled WGS sequence"/>
</dbReference>
<gene>
    <name evidence="1" type="ORF">MAF45_09455</name>
</gene>
<dbReference type="InterPro" id="IPR010877">
    <property type="entry name" value="Phage_Mu_Gp46"/>
</dbReference>
<evidence type="ECO:0000313" key="1">
    <source>
        <dbReference type="EMBL" id="MCG5031663.1"/>
    </source>
</evidence>
<protein>
    <submittedName>
        <fullName evidence="1">Phage GP46 family protein</fullName>
    </submittedName>
</protein>
<comment type="caution">
    <text evidence="1">The sequence shown here is derived from an EMBL/GenBank/DDBJ whole genome shotgun (WGS) entry which is preliminary data.</text>
</comment>
<dbReference type="EMBL" id="JAKNCT010000012">
    <property type="protein sequence ID" value="MCG5031663.1"/>
    <property type="molecule type" value="Genomic_DNA"/>
</dbReference>
<name>A0ABS9MSQ8_9BURK</name>
<proteinExistence type="predicted"/>
<evidence type="ECO:0000313" key="2">
    <source>
        <dbReference type="Proteomes" id="UP001297600"/>
    </source>
</evidence>
<accession>A0ABS9MSQ8</accession>
<organism evidence="1 2">
    <name type="scientific">Mesosutterella porci</name>
    <dbReference type="NCBI Taxonomy" id="2915351"/>
    <lineage>
        <taxon>Bacteria</taxon>
        <taxon>Pseudomonadati</taxon>
        <taxon>Pseudomonadota</taxon>
        <taxon>Betaproteobacteria</taxon>
        <taxon>Burkholderiales</taxon>
        <taxon>Sutterellaceae</taxon>
        <taxon>Mesosutterella</taxon>
    </lineage>
</organism>